<gene>
    <name evidence="7" type="ORF">GL267_04320</name>
</gene>
<sequence>MVSTIAGRGVVRTVRHGFDKIWIPIILFWVFPFAFYLVHLSSVTNYLFPVAAFALGMALYRSHPALYLSHTWWLWFITPEIRRLVDYQIGFQPISLIMLSPYLVTGLAFFTVITYLPQLRYKALFPMVLALFGVIYGYLVGIINAGIMPATFGLLNWILPILFGLHTAIYWREYEGFKRTIYRTFVWGSLVMGLYGLFQFMDPPPWDRYWMISSKMLSIGLPLPFHVRIFSTMNSPGPFAMELMGTLLMLAAGGGFWRVPAAVFGYSAFLLSLVRTAWGGWAVGILYLIYRFKPKNLIRYFFGALLVAMLALPVLTFGPIAKDLNNRFASIQHVQQNASYQTRISFYEHFLGEAFDTPIGQGIGNVGVAARLSSSGHVVDFDSGIMEIPYVLGWLGGSLFFLGTVWISLYVSLSKWTKLDPFMAVSSAIALATLSTIPLFNNLIGTAGMFFWAFVGMAVAGIRYHGLHDPHTMTS</sequence>
<comment type="caution">
    <text evidence="7">The sequence shown here is derived from an EMBL/GenBank/DDBJ whole genome shotgun (WGS) entry which is preliminary data.</text>
</comment>
<evidence type="ECO:0000256" key="2">
    <source>
        <dbReference type="ARBA" id="ARBA00022692"/>
    </source>
</evidence>
<evidence type="ECO:0000256" key="5">
    <source>
        <dbReference type="SAM" id="Phobius"/>
    </source>
</evidence>
<feature type="transmembrane region" description="Helical" evidence="5">
    <location>
        <begin position="297"/>
        <end position="320"/>
    </location>
</feature>
<reference evidence="7" key="1">
    <citation type="submission" date="2019-11" db="EMBL/GenBank/DDBJ databases">
        <title>Acidithiobacillus ferrianus sp. nov.: a facultatively anaerobic and extremely acidophilic chemolithoautotroph.</title>
        <authorList>
            <person name="Norris P.R."/>
            <person name="Falagan C."/>
            <person name="Moya-Beltran A."/>
            <person name="Castro M."/>
            <person name="Quatrini R."/>
            <person name="Johnson D.B."/>
        </authorList>
    </citation>
    <scope>NUCLEOTIDE SEQUENCE [LARGE SCALE GENOMIC DNA]</scope>
    <source>
        <strain evidence="7">MG</strain>
    </source>
</reference>
<dbReference type="RefSeq" id="WP_163096899.1">
    <property type="nucleotide sequence ID" value="NZ_CP127523.1"/>
</dbReference>
<feature type="transmembrane region" description="Helical" evidence="5">
    <location>
        <begin position="446"/>
        <end position="464"/>
    </location>
</feature>
<dbReference type="PANTHER" id="PTHR37422">
    <property type="entry name" value="TEICHURONIC ACID BIOSYNTHESIS PROTEIN TUAE"/>
    <property type="match status" value="1"/>
</dbReference>
<dbReference type="AlphaFoldDB" id="A0A845U8T8"/>
<feature type="transmembrane region" description="Helical" evidence="5">
    <location>
        <begin position="94"/>
        <end position="116"/>
    </location>
</feature>
<feature type="transmembrane region" description="Helical" evidence="5">
    <location>
        <begin position="123"/>
        <end position="148"/>
    </location>
</feature>
<evidence type="ECO:0000259" key="6">
    <source>
        <dbReference type="Pfam" id="PF04932"/>
    </source>
</evidence>
<dbReference type="PANTHER" id="PTHR37422:SF13">
    <property type="entry name" value="LIPOPOLYSACCHARIDE BIOSYNTHESIS PROTEIN PA4999-RELATED"/>
    <property type="match status" value="1"/>
</dbReference>
<comment type="subcellular location">
    <subcellularLocation>
        <location evidence="1">Membrane</location>
        <topology evidence="1">Multi-pass membrane protein</topology>
    </subcellularLocation>
</comment>
<dbReference type="EMBL" id="WNJL01000022">
    <property type="protein sequence ID" value="NDU41895.1"/>
    <property type="molecule type" value="Genomic_DNA"/>
</dbReference>
<accession>A0A845U8T8</accession>
<organism evidence="7">
    <name type="scientific">Acidithiobacillus ferrianus</name>
    <dbReference type="NCBI Taxonomy" id="2678518"/>
    <lineage>
        <taxon>Bacteria</taxon>
        <taxon>Pseudomonadati</taxon>
        <taxon>Pseudomonadota</taxon>
        <taxon>Acidithiobacillia</taxon>
        <taxon>Acidithiobacillales</taxon>
        <taxon>Acidithiobacillaceae</taxon>
        <taxon>Acidithiobacillus</taxon>
    </lineage>
</organism>
<feature type="transmembrane region" description="Helical" evidence="5">
    <location>
        <begin position="21"/>
        <end position="39"/>
    </location>
</feature>
<keyword evidence="3 5" id="KW-1133">Transmembrane helix</keyword>
<evidence type="ECO:0000313" key="7">
    <source>
        <dbReference type="EMBL" id="NDU41895.1"/>
    </source>
</evidence>
<evidence type="ECO:0000256" key="1">
    <source>
        <dbReference type="ARBA" id="ARBA00004141"/>
    </source>
</evidence>
<feature type="transmembrane region" description="Helical" evidence="5">
    <location>
        <begin position="263"/>
        <end position="290"/>
    </location>
</feature>
<evidence type="ECO:0000256" key="4">
    <source>
        <dbReference type="ARBA" id="ARBA00023136"/>
    </source>
</evidence>
<feature type="transmembrane region" description="Helical" evidence="5">
    <location>
        <begin position="180"/>
        <end position="198"/>
    </location>
</feature>
<evidence type="ECO:0000256" key="3">
    <source>
        <dbReference type="ARBA" id="ARBA00022989"/>
    </source>
</evidence>
<feature type="transmembrane region" description="Helical" evidence="5">
    <location>
        <begin position="154"/>
        <end position="171"/>
    </location>
</feature>
<proteinExistence type="predicted"/>
<feature type="domain" description="O-antigen ligase-related" evidence="6">
    <location>
        <begin position="262"/>
        <end position="401"/>
    </location>
</feature>
<protein>
    <submittedName>
        <fullName evidence="7">O-antigen ligase domain-containing protein</fullName>
    </submittedName>
</protein>
<keyword evidence="7" id="KW-0436">Ligase</keyword>
<feature type="transmembrane region" description="Helical" evidence="5">
    <location>
        <begin position="239"/>
        <end position="257"/>
    </location>
</feature>
<dbReference type="InterPro" id="IPR051533">
    <property type="entry name" value="WaaL-like"/>
</dbReference>
<dbReference type="InterPro" id="IPR007016">
    <property type="entry name" value="O-antigen_ligase-rel_domated"/>
</dbReference>
<feature type="transmembrane region" description="Helical" evidence="5">
    <location>
        <begin position="391"/>
        <end position="410"/>
    </location>
</feature>
<keyword evidence="2 5" id="KW-0812">Transmembrane</keyword>
<feature type="transmembrane region" description="Helical" evidence="5">
    <location>
        <begin position="422"/>
        <end position="440"/>
    </location>
</feature>
<dbReference type="GO" id="GO:0016874">
    <property type="term" value="F:ligase activity"/>
    <property type="evidence" value="ECO:0007669"/>
    <property type="project" value="UniProtKB-KW"/>
</dbReference>
<dbReference type="Pfam" id="PF04932">
    <property type="entry name" value="Wzy_C"/>
    <property type="match status" value="1"/>
</dbReference>
<name>A0A845U8T8_9PROT</name>
<keyword evidence="4 5" id="KW-0472">Membrane</keyword>
<dbReference type="GO" id="GO:0016020">
    <property type="term" value="C:membrane"/>
    <property type="evidence" value="ECO:0007669"/>
    <property type="project" value="UniProtKB-SubCell"/>
</dbReference>